<organism evidence="2 3">
    <name type="scientific">Moryella indoligenes</name>
    <dbReference type="NCBI Taxonomy" id="371674"/>
    <lineage>
        <taxon>Bacteria</taxon>
        <taxon>Bacillati</taxon>
        <taxon>Bacillota</taxon>
        <taxon>Clostridia</taxon>
        <taxon>Lachnospirales</taxon>
        <taxon>Lachnospiraceae</taxon>
        <taxon>Moryella</taxon>
    </lineage>
</organism>
<keyword evidence="3" id="KW-1185">Reference proteome</keyword>
<dbReference type="AlphaFoldDB" id="A0AAE4AMD0"/>
<name>A0AAE4AMD0_9FIRM</name>
<keyword evidence="1" id="KW-0472">Membrane</keyword>
<evidence type="ECO:0000256" key="1">
    <source>
        <dbReference type="SAM" id="Phobius"/>
    </source>
</evidence>
<dbReference type="EMBL" id="JAUSTO010000023">
    <property type="protein sequence ID" value="MDQ0153522.1"/>
    <property type="molecule type" value="Genomic_DNA"/>
</dbReference>
<gene>
    <name evidence="2" type="ORF">J2S20_002243</name>
</gene>
<keyword evidence="1" id="KW-1133">Transmembrane helix</keyword>
<protein>
    <submittedName>
        <fullName evidence="2">Uncharacterized protein</fullName>
    </submittedName>
</protein>
<feature type="transmembrane region" description="Helical" evidence="1">
    <location>
        <begin position="20"/>
        <end position="39"/>
    </location>
</feature>
<reference evidence="2" key="1">
    <citation type="submission" date="2023-07" db="EMBL/GenBank/DDBJ databases">
        <title>Genomic Encyclopedia of Type Strains, Phase IV (KMG-IV): sequencing the most valuable type-strain genomes for metagenomic binning, comparative biology and taxonomic classification.</title>
        <authorList>
            <person name="Goeker M."/>
        </authorList>
    </citation>
    <scope>NUCLEOTIDE SEQUENCE</scope>
    <source>
        <strain evidence="2">DSM 19659</strain>
    </source>
</reference>
<keyword evidence="1" id="KW-0812">Transmembrane</keyword>
<evidence type="ECO:0000313" key="3">
    <source>
        <dbReference type="Proteomes" id="UP001241537"/>
    </source>
</evidence>
<accession>A0AAE4AMD0</accession>
<proteinExistence type="predicted"/>
<dbReference type="Proteomes" id="UP001241537">
    <property type="component" value="Unassembled WGS sequence"/>
</dbReference>
<evidence type="ECO:0000313" key="2">
    <source>
        <dbReference type="EMBL" id="MDQ0153522.1"/>
    </source>
</evidence>
<sequence length="109" mass="11992">MSGTIRAEKHITFTKNVWSQYLSFSLPAGVYIIMGRIGYSKNKPLGVSIGTISGMPNSNLFINHSSEHAVQTVTGITNGGTYYLNGIYKDTNDADDIMVRLMAYPIKNL</sequence>
<comment type="caution">
    <text evidence="2">The sequence shown here is derived from an EMBL/GenBank/DDBJ whole genome shotgun (WGS) entry which is preliminary data.</text>
</comment>